<dbReference type="PANTHER" id="PTHR19143:SF394">
    <property type="entry name" value="ANGIOPOIETIN-RELATED PROTEIN 3-LIKE"/>
    <property type="match status" value="1"/>
</dbReference>
<name>A0A6J8BNX9_MYTCO</name>
<keyword evidence="4" id="KW-1185">Reference proteome</keyword>
<dbReference type="AlphaFoldDB" id="A0A6J8BNX9"/>
<dbReference type="PANTHER" id="PTHR19143">
    <property type="entry name" value="FIBRINOGEN/TENASCIN/ANGIOPOEITIN"/>
    <property type="match status" value="1"/>
</dbReference>
<evidence type="ECO:0000259" key="2">
    <source>
        <dbReference type="PROSITE" id="PS51406"/>
    </source>
</evidence>
<organism evidence="3 4">
    <name type="scientific">Mytilus coruscus</name>
    <name type="common">Sea mussel</name>
    <dbReference type="NCBI Taxonomy" id="42192"/>
    <lineage>
        <taxon>Eukaryota</taxon>
        <taxon>Metazoa</taxon>
        <taxon>Spiralia</taxon>
        <taxon>Lophotrochozoa</taxon>
        <taxon>Mollusca</taxon>
        <taxon>Bivalvia</taxon>
        <taxon>Autobranchia</taxon>
        <taxon>Pteriomorphia</taxon>
        <taxon>Mytilida</taxon>
        <taxon>Mytiloidea</taxon>
        <taxon>Mytilidae</taxon>
        <taxon>Mytilinae</taxon>
        <taxon>Mytilus</taxon>
    </lineage>
</organism>
<proteinExistence type="predicted"/>
<dbReference type="InterPro" id="IPR006149">
    <property type="entry name" value="EB_dom"/>
</dbReference>
<gene>
    <name evidence="3" type="ORF">MCOR_20145</name>
</gene>
<dbReference type="Proteomes" id="UP000507470">
    <property type="component" value="Unassembled WGS sequence"/>
</dbReference>
<sequence>MFSTLAVTILIYNLAVNEGSFVYLINDENDQLKPEPETTIEELTTVKEVTFNETTTRTLSVTNDSALPIVEETFPNTVKFTNFTTEKGTLGAQCEDVTGCEDSLFCIHNTCQCAGEDFWKEDACVHVTKYTINSKCRNSFECSGKLLCLDGICQCSEEFIWNGTNCITKKIFGMQCYSQKECQDDLFCVAGICSCPDTYYLDKNKCVRRKDAKQECSKTEECQPSLSCFRQLCQCPSSDFWNGSICTLRKTFNSTCNSYPECKESLECKEDICQCRETDYWDGSYCVIKKSPGMTCSEQFECRNELHCLDDLCNCPDTEFLEEFKCLPKKVENSVCQTTAECKDTMKCRHGKCKCTDLEYWDSDFEQCFLKKELGGVCSSSIECQENLECDDDDTCVCKSSTYWNGMNCAKKLPSECEDIDSDKDGVYSVYPKGKSYSRRISVYCIMMGEKKWTVIQRRYDGSVDFYRTLPEYTKGFGRVDKEHWLGLENIYRISKDGSHELSVVLEDWGGFKREANYSTFYIGSGSSYSSGIGGYSGNAGNSLGYQSGYTFYTYDRDYNYCANKNTGAWWYRTSGQCCLSNLNGKYNGTGQTGIVWSSFRNYYSLKASTMMIRRK</sequence>
<dbReference type="InterPro" id="IPR014716">
    <property type="entry name" value="Fibrinogen_a/b/g_C_1"/>
</dbReference>
<keyword evidence="1" id="KW-0732">Signal</keyword>
<dbReference type="EMBL" id="CACVKT020003580">
    <property type="protein sequence ID" value="CAC5384514.1"/>
    <property type="molecule type" value="Genomic_DNA"/>
</dbReference>
<dbReference type="SMART" id="SM00186">
    <property type="entry name" value="FBG"/>
    <property type="match status" value="1"/>
</dbReference>
<dbReference type="GO" id="GO:0005615">
    <property type="term" value="C:extracellular space"/>
    <property type="evidence" value="ECO:0007669"/>
    <property type="project" value="TreeGrafter"/>
</dbReference>
<accession>A0A6J8BNX9</accession>
<evidence type="ECO:0000256" key="1">
    <source>
        <dbReference type="SAM" id="SignalP"/>
    </source>
</evidence>
<dbReference type="PROSITE" id="PS51406">
    <property type="entry name" value="FIBRINOGEN_C_2"/>
    <property type="match status" value="1"/>
</dbReference>
<dbReference type="InterPro" id="IPR002181">
    <property type="entry name" value="Fibrinogen_a/b/g_C_dom"/>
</dbReference>
<reference evidence="3 4" key="1">
    <citation type="submission" date="2020-06" db="EMBL/GenBank/DDBJ databases">
        <authorList>
            <person name="Li R."/>
            <person name="Bekaert M."/>
        </authorList>
    </citation>
    <scope>NUCLEOTIDE SEQUENCE [LARGE SCALE GENOMIC DNA]</scope>
    <source>
        <strain evidence="4">wild</strain>
    </source>
</reference>
<dbReference type="Pfam" id="PF01683">
    <property type="entry name" value="EB"/>
    <property type="match status" value="1"/>
</dbReference>
<dbReference type="InterPro" id="IPR036056">
    <property type="entry name" value="Fibrinogen-like_C"/>
</dbReference>
<dbReference type="InterPro" id="IPR050373">
    <property type="entry name" value="Fibrinogen_C-term_domain"/>
</dbReference>
<dbReference type="SUPFAM" id="SSF56496">
    <property type="entry name" value="Fibrinogen C-terminal domain-like"/>
    <property type="match status" value="1"/>
</dbReference>
<feature type="domain" description="Fibrinogen C-terminal" evidence="2">
    <location>
        <begin position="408"/>
        <end position="616"/>
    </location>
</feature>
<feature type="signal peptide" evidence="1">
    <location>
        <begin position="1"/>
        <end position="19"/>
    </location>
</feature>
<dbReference type="Gene3D" id="3.90.215.10">
    <property type="entry name" value="Gamma Fibrinogen, chain A, domain 1"/>
    <property type="match status" value="1"/>
</dbReference>
<dbReference type="Pfam" id="PF00147">
    <property type="entry name" value="Fibrinogen_C"/>
    <property type="match status" value="1"/>
</dbReference>
<protein>
    <submittedName>
        <fullName evidence="3">Angiopoietin-related protein 6,Angiopoietin-related protein 2,Microfibril-associated glycoprotein 4,Angiopoietin-related protein 1,Fibrinogen C domain-containing protein 1</fullName>
    </submittedName>
</protein>
<evidence type="ECO:0000313" key="3">
    <source>
        <dbReference type="EMBL" id="CAC5384514.1"/>
    </source>
</evidence>
<evidence type="ECO:0000313" key="4">
    <source>
        <dbReference type="Proteomes" id="UP000507470"/>
    </source>
</evidence>
<dbReference type="OrthoDB" id="6072984at2759"/>
<feature type="chain" id="PRO_5026714698" evidence="1">
    <location>
        <begin position="20"/>
        <end position="616"/>
    </location>
</feature>